<dbReference type="OrthoDB" id="9786506at2"/>
<evidence type="ECO:0000313" key="8">
    <source>
        <dbReference type="Proteomes" id="UP000002430"/>
    </source>
</evidence>
<name>Q1MNW6_LAWIP</name>
<keyword evidence="3 6" id="KW-0812">Transmembrane</keyword>
<reference evidence="7 8" key="1">
    <citation type="submission" date="2005-11" db="EMBL/GenBank/DDBJ databases">
        <title>The complete genome sequence of Lawsonia intracellularis: the causative agent of proliferative enteropathy.</title>
        <authorList>
            <person name="Kaur K."/>
            <person name="Zhang Q."/>
            <person name="Beckler D."/>
            <person name="Munir S."/>
            <person name="Li L."/>
            <person name="Kinsley K."/>
            <person name="Herron L."/>
            <person name="Peterson A."/>
            <person name="May B."/>
            <person name="Singh S."/>
            <person name="Gebhart C."/>
            <person name="Kapur V."/>
        </authorList>
    </citation>
    <scope>NUCLEOTIDE SEQUENCE [LARGE SCALE GENOMIC DNA]</scope>
    <source>
        <strain evidence="7 8">PHE/MN1-00</strain>
        <plasmid evidence="8">pLaw3</plasmid>
    </source>
</reference>
<sequence>MQQISLSKRQYSFLAKVTVWLISILCFIYAIYNVNIGQMWTAIKQYSMTSIVLLFLFSIIICIVNGLRKYFLFNKQLSLSQSIQSAFFGLGGNNIFPAKAGEFIHAFYIARVTGKPSTEVFPVIFMERFADINLLAILSLFMLSIFEPSKWTILLTCSAIAFIWLGILLLSYKSSWIFFMLRYIPWEYPRNIANHLCSALHSNLLLHWMIRLFITTILVWVISIGYYYFAFTIVAKLDLTIINTMCASFILCFGAIIPSSPGSLGVFEASAVFALGLFGVPHSEALAIGLVCHFFMFFVPVAGMVIIMSINKQVKQIVLTAEQELKT</sequence>
<evidence type="ECO:0000313" key="7">
    <source>
        <dbReference type="EMBL" id="CAJ53967.1"/>
    </source>
</evidence>
<feature type="transmembrane region" description="Helical" evidence="6">
    <location>
        <begin position="286"/>
        <end position="307"/>
    </location>
</feature>
<dbReference type="NCBIfam" id="TIGR00374">
    <property type="entry name" value="flippase-like domain"/>
    <property type="match status" value="1"/>
</dbReference>
<keyword evidence="5 6" id="KW-0472">Membrane</keyword>
<evidence type="ECO:0000256" key="5">
    <source>
        <dbReference type="ARBA" id="ARBA00023136"/>
    </source>
</evidence>
<accession>Q1MNW6</accession>
<gene>
    <name evidence="7" type="ordered locus">LIC015</name>
</gene>
<protein>
    <recommendedName>
        <fullName evidence="9">Integral membrane protein</fullName>
    </recommendedName>
</protein>
<evidence type="ECO:0000256" key="3">
    <source>
        <dbReference type="ARBA" id="ARBA00022692"/>
    </source>
</evidence>
<feature type="transmembrane region" description="Helical" evidence="6">
    <location>
        <begin position="152"/>
        <end position="172"/>
    </location>
</feature>
<evidence type="ECO:0000256" key="6">
    <source>
        <dbReference type="SAM" id="Phobius"/>
    </source>
</evidence>
<keyword evidence="7" id="KW-0614">Plasmid</keyword>
<organism evidence="7 8">
    <name type="scientific">Lawsonia intracellularis (strain PHE/MN1-00)</name>
    <dbReference type="NCBI Taxonomy" id="363253"/>
    <lineage>
        <taxon>Bacteria</taxon>
        <taxon>Pseudomonadati</taxon>
        <taxon>Thermodesulfobacteriota</taxon>
        <taxon>Desulfovibrionia</taxon>
        <taxon>Desulfovibrionales</taxon>
        <taxon>Desulfovibrionaceae</taxon>
        <taxon>Lawsonia</taxon>
    </lineage>
</organism>
<proteinExistence type="predicted"/>
<dbReference type="EMBL" id="AM180255">
    <property type="protein sequence ID" value="CAJ53967.1"/>
    <property type="molecule type" value="Genomic_DNA"/>
</dbReference>
<keyword evidence="2" id="KW-1003">Cell membrane</keyword>
<dbReference type="Proteomes" id="UP000002430">
    <property type="component" value="Plasmid 3"/>
</dbReference>
<evidence type="ECO:0000256" key="1">
    <source>
        <dbReference type="ARBA" id="ARBA00004651"/>
    </source>
</evidence>
<dbReference type="PANTHER" id="PTHR39087:SF2">
    <property type="entry name" value="UPF0104 MEMBRANE PROTEIN MJ1595"/>
    <property type="match status" value="1"/>
</dbReference>
<evidence type="ECO:0000256" key="4">
    <source>
        <dbReference type="ARBA" id="ARBA00022989"/>
    </source>
</evidence>
<comment type="subcellular location">
    <subcellularLocation>
        <location evidence="1">Cell membrane</location>
        <topology evidence="1">Multi-pass membrane protein</topology>
    </subcellularLocation>
</comment>
<feature type="transmembrane region" description="Helical" evidence="6">
    <location>
        <begin position="241"/>
        <end position="257"/>
    </location>
</feature>
<keyword evidence="8" id="KW-1185">Reference proteome</keyword>
<dbReference type="InterPro" id="IPR022791">
    <property type="entry name" value="L-PG_synthase/AglD"/>
</dbReference>
<dbReference type="HOGENOM" id="CLU_844283_0_0_7"/>
<dbReference type="KEGG" id="lip:LIC015"/>
<geneLocation type="plasmid" evidence="8">
    <name>pLaw3</name>
</geneLocation>
<evidence type="ECO:0008006" key="9">
    <source>
        <dbReference type="Google" id="ProtNLM"/>
    </source>
</evidence>
<dbReference type="RefSeq" id="WP_011527334.1">
    <property type="nucleotide sequence ID" value="NC_008014.1"/>
</dbReference>
<dbReference type="PANTHER" id="PTHR39087">
    <property type="entry name" value="UPF0104 MEMBRANE PROTEIN MJ1595"/>
    <property type="match status" value="1"/>
</dbReference>
<feature type="transmembrane region" description="Helical" evidence="6">
    <location>
        <begin position="208"/>
        <end position="229"/>
    </location>
</feature>
<feature type="transmembrane region" description="Helical" evidence="6">
    <location>
        <begin position="12"/>
        <end position="34"/>
    </location>
</feature>
<dbReference type="Pfam" id="PF03706">
    <property type="entry name" value="LPG_synthase_TM"/>
    <property type="match status" value="1"/>
</dbReference>
<keyword evidence="4 6" id="KW-1133">Transmembrane helix</keyword>
<dbReference type="GO" id="GO:0005886">
    <property type="term" value="C:plasma membrane"/>
    <property type="evidence" value="ECO:0007669"/>
    <property type="project" value="UniProtKB-SubCell"/>
</dbReference>
<dbReference type="AlphaFoldDB" id="Q1MNW6"/>
<evidence type="ECO:0000256" key="2">
    <source>
        <dbReference type="ARBA" id="ARBA00022475"/>
    </source>
</evidence>
<feature type="transmembrane region" description="Helical" evidence="6">
    <location>
        <begin position="46"/>
        <end position="67"/>
    </location>
</feature>
<feature type="transmembrane region" description="Helical" evidence="6">
    <location>
        <begin position="129"/>
        <end position="146"/>
    </location>
</feature>